<protein>
    <submittedName>
        <fullName evidence="1">Phytanoyl-CoA dioxygenase family protein</fullName>
    </submittedName>
</protein>
<evidence type="ECO:0000313" key="1">
    <source>
        <dbReference type="EMBL" id="KAA2264186.1"/>
    </source>
</evidence>
<accession>A0A5B2XLH4</accession>
<dbReference type="EMBL" id="VUOB01000012">
    <property type="protein sequence ID" value="KAA2264186.1"/>
    <property type="molecule type" value="Genomic_DNA"/>
</dbReference>
<reference evidence="1 2" key="2">
    <citation type="submission" date="2019-09" db="EMBL/GenBank/DDBJ databases">
        <authorList>
            <person name="Jin C."/>
        </authorList>
    </citation>
    <scope>NUCLEOTIDE SEQUENCE [LARGE SCALE GENOMIC DNA]</scope>
    <source>
        <strain evidence="1 2">AN110305</strain>
    </source>
</reference>
<reference evidence="1 2" key="1">
    <citation type="submission" date="2019-09" db="EMBL/GenBank/DDBJ databases">
        <title>Goodfellowia gen. nov., a new genus of the Pseudonocardineae related to Actinoalloteichus, containing Goodfellowia coeruleoviolacea gen. nov., comb. nov. gen. nov., comb. nov.</title>
        <authorList>
            <person name="Labeda D."/>
        </authorList>
    </citation>
    <scope>NUCLEOTIDE SEQUENCE [LARGE SCALE GENOMIC DNA]</scope>
    <source>
        <strain evidence="1 2">AN110305</strain>
    </source>
</reference>
<organism evidence="1 2">
    <name type="scientific">Solihabitans fulvus</name>
    <dbReference type="NCBI Taxonomy" id="1892852"/>
    <lineage>
        <taxon>Bacteria</taxon>
        <taxon>Bacillati</taxon>
        <taxon>Actinomycetota</taxon>
        <taxon>Actinomycetes</taxon>
        <taxon>Pseudonocardiales</taxon>
        <taxon>Pseudonocardiaceae</taxon>
        <taxon>Solihabitans</taxon>
    </lineage>
</organism>
<dbReference type="OrthoDB" id="9796766at2"/>
<dbReference type="PANTHER" id="PTHR20883:SF48">
    <property type="entry name" value="ECTOINE DIOXYGENASE"/>
    <property type="match status" value="1"/>
</dbReference>
<evidence type="ECO:0000313" key="2">
    <source>
        <dbReference type="Proteomes" id="UP000323454"/>
    </source>
</evidence>
<proteinExistence type="predicted"/>
<dbReference type="RefSeq" id="WP_149848849.1">
    <property type="nucleotide sequence ID" value="NZ_VUOB01000012.1"/>
</dbReference>
<keyword evidence="1" id="KW-0560">Oxidoreductase</keyword>
<dbReference type="GO" id="GO:0005506">
    <property type="term" value="F:iron ion binding"/>
    <property type="evidence" value="ECO:0007669"/>
    <property type="project" value="UniProtKB-ARBA"/>
</dbReference>
<dbReference type="Proteomes" id="UP000323454">
    <property type="component" value="Unassembled WGS sequence"/>
</dbReference>
<dbReference type="PANTHER" id="PTHR20883">
    <property type="entry name" value="PHYTANOYL-COA DIOXYGENASE DOMAIN CONTAINING 1"/>
    <property type="match status" value="1"/>
</dbReference>
<comment type="caution">
    <text evidence="1">The sequence shown here is derived from an EMBL/GenBank/DDBJ whole genome shotgun (WGS) entry which is preliminary data.</text>
</comment>
<dbReference type="Pfam" id="PF05721">
    <property type="entry name" value="PhyH"/>
    <property type="match status" value="1"/>
</dbReference>
<keyword evidence="2" id="KW-1185">Reference proteome</keyword>
<dbReference type="AlphaFoldDB" id="A0A5B2XLH4"/>
<name>A0A5B2XLH4_9PSEU</name>
<dbReference type="GO" id="GO:0016706">
    <property type="term" value="F:2-oxoglutarate-dependent dioxygenase activity"/>
    <property type="evidence" value="ECO:0007669"/>
    <property type="project" value="UniProtKB-ARBA"/>
</dbReference>
<dbReference type="Gene3D" id="2.60.120.620">
    <property type="entry name" value="q2cbj1_9rhob like domain"/>
    <property type="match status" value="1"/>
</dbReference>
<gene>
    <name evidence="1" type="ORF">F0L68_08065</name>
</gene>
<keyword evidence="1" id="KW-0223">Dioxygenase</keyword>
<dbReference type="SUPFAM" id="SSF51197">
    <property type="entry name" value="Clavaminate synthase-like"/>
    <property type="match status" value="1"/>
</dbReference>
<dbReference type="InterPro" id="IPR008775">
    <property type="entry name" value="Phytyl_CoA_dOase-like"/>
</dbReference>
<sequence length="282" mass="30828">MRSVDAMDQLDQRALDFFREFGFLKLPGFLDADTVTALEAEVRSGLGRSYQLPTDKPSVVTGYEGYYLPLMAEGNPVSRALTSGDRLLSLGRQLLGAPVMPKPAKGILYSDASGWHRDAAGPDLSAVKVAAYLSPVTAESGALRFVPGSHEQGFSDRLARFRDAHPEGSPLDEDAEAALWPGVPVPTEPGDIVVFDVHIWHAALFGSLRAQWSVSYVAVPETEAQRAAARDYIDLFLRVGHRYDRSAFPYYDPDWLVEDRPDFAHAMADLGLFDADRAGAGE</sequence>